<protein>
    <submittedName>
        <fullName evidence="1">Uncharacterized protein</fullName>
    </submittedName>
</protein>
<evidence type="ECO:0000313" key="1">
    <source>
        <dbReference type="EMBL" id="KAJ3538763.1"/>
    </source>
</evidence>
<keyword evidence="2" id="KW-1185">Reference proteome</keyword>
<comment type="caution">
    <text evidence="1">The sequence shown here is derived from an EMBL/GenBank/DDBJ whole genome shotgun (WGS) entry which is preliminary data.</text>
</comment>
<sequence>MAQQDDIVEFEEEFTFPDDGTRPDIESPGDAQYNLKPKDMVYLNGQGPYFVESSKDGKYSLCDKDWKTVHNGKLYEEKELSRVKHFTDNS</sequence>
<dbReference type="EMBL" id="JANRMS010000499">
    <property type="protein sequence ID" value="KAJ3538763.1"/>
    <property type="molecule type" value="Genomic_DNA"/>
</dbReference>
<organism evidence="1 2">
    <name type="scientific">Fusarium decemcellulare</name>
    <dbReference type="NCBI Taxonomy" id="57161"/>
    <lineage>
        <taxon>Eukaryota</taxon>
        <taxon>Fungi</taxon>
        <taxon>Dikarya</taxon>
        <taxon>Ascomycota</taxon>
        <taxon>Pezizomycotina</taxon>
        <taxon>Sordariomycetes</taxon>
        <taxon>Hypocreomycetidae</taxon>
        <taxon>Hypocreales</taxon>
        <taxon>Nectriaceae</taxon>
        <taxon>Fusarium</taxon>
        <taxon>Fusarium decemcellulare species complex</taxon>
    </lineage>
</organism>
<name>A0ACC1SFM4_9HYPO</name>
<proteinExistence type="predicted"/>
<evidence type="ECO:0000313" key="2">
    <source>
        <dbReference type="Proteomes" id="UP001148629"/>
    </source>
</evidence>
<dbReference type="Proteomes" id="UP001148629">
    <property type="component" value="Unassembled WGS sequence"/>
</dbReference>
<gene>
    <name evidence="1" type="ORF">NM208_g5764</name>
</gene>
<accession>A0ACC1SFM4</accession>
<reference evidence="1" key="1">
    <citation type="submission" date="2022-08" db="EMBL/GenBank/DDBJ databases">
        <title>Genome Sequence of Fusarium decemcellulare.</title>
        <authorList>
            <person name="Buettner E."/>
        </authorList>
    </citation>
    <scope>NUCLEOTIDE SEQUENCE</scope>
    <source>
        <strain evidence="1">Babe19</strain>
    </source>
</reference>